<organism evidence="3 4">
    <name type="scientific">Paspalum notatum var. saurae</name>
    <dbReference type="NCBI Taxonomy" id="547442"/>
    <lineage>
        <taxon>Eukaryota</taxon>
        <taxon>Viridiplantae</taxon>
        <taxon>Streptophyta</taxon>
        <taxon>Embryophyta</taxon>
        <taxon>Tracheophyta</taxon>
        <taxon>Spermatophyta</taxon>
        <taxon>Magnoliopsida</taxon>
        <taxon>Liliopsida</taxon>
        <taxon>Poales</taxon>
        <taxon>Poaceae</taxon>
        <taxon>PACMAD clade</taxon>
        <taxon>Panicoideae</taxon>
        <taxon>Andropogonodae</taxon>
        <taxon>Paspaleae</taxon>
        <taxon>Paspalinae</taxon>
        <taxon>Paspalum</taxon>
    </lineage>
</organism>
<proteinExistence type="predicted"/>
<feature type="transmembrane region" description="Helical" evidence="2">
    <location>
        <begin position="6"/>
        <end position="25"/>
    </location>
</feature>
<accession>A0AAQ3UPQ4</accession>
<feature type="compositionally biased region" description="Polar residues" evidence="1">
    <location>
        <begin position="56"/>
        <end position="72"/>
    </location>
</feature>
<sequence>MDKRTKVLICAAAAYMVLSMMALIIESRKRKRGAGRAEEDEAENKEGQANGVGDGPSTQDSQGATSSSSVNMPNKRARTAEIEEKELIAAFKHLGDKLVKAIEKVAKVGCRSRDNDVPEDLFDNINSLPGFDATHKNSYFVFLVANPHIGRAFNKLPFKHKLRWVDLFISGKFPGQ</sequence>
<dbReference type="AlphaFoldDB" id="A0AAQ3UPQ4"/>
<evidence type="ECO:0000256" key="2">
    <source>
        <dbReference type="SAM" id="Phobius"/>
    </source>
</evidence>
<feature type="region of interest" description="Disordered" evidence="1">
    <location>
        <begin position="29"/>
        <end position="78"/>
    </location>
</feature>
<gene>
    <name evidence="3" type="ORF">U9M48_041146</name>
</gene>
<dbReference type="PANTHER" id="PTHR47865">
    <property type="entry name" value="OS05G0580550 PROTEIN"/>
    <property type="match status" value="1"/>
</dbReference>
<keyword evidence="2" id="KW-0472">Membrane</keyword>
<dbReference type="Proteomes" id="UP001341281">
    <property type="component" value="Chromosome 09"/>
</dbReference>
<name>A0AAQ3UPQ4_PASNO</name>
<dbReference type="EMBL" id="CP144753">
    <property type="protein sequence ID" value="WVZ95374.1"/>
    <property type="molecule type" value="Genomic_DNA"/>
</dbReference>
<protein>
    <submittedName>
        <fullName evidence="3">Uncharacterized protein</fullName>
    </submittedName>
</protein>
<evidence type="ECO:0000313" key="3">
    <source>
        <dbReference type="EMBL" id="WVZ95374.1"/>
    </source>
</evidence>
<evidence type="ECO:0000256" key="1">
    <source>
        <dbReference type="SAM" id="MobiDB-lite"/>
    </source>
</evidence>
<keyword evidence="2" id="KW-1133">Transmembrane helix</keyword>
<evidence type="ECO:0000313" key="4">
    <source>
        <dbReference type="Proteomes" id="UP001341281"/>
    </source>
</evidence>
<keyword evidence="2" id="KW-0812">Transmembrane</keyword>
<dbReference type="PANTHER" id="PTHR47865:SF1">
    <property type="entry name" value="OS08G0106700 PROTEIN"/>
    <property type="match status" value="1"/>
</dbReference>
<keyword evidence="4" id="KW-1185">Reference proteome</keyword>
<reference evidence="3 4" key="1">
    <citation type="submission" date="2024-02" db="EMBL/GenBank/DDBJ databases">
        <title>High-quality chromosome-scale genome assembly of Pensacola bahiagrass (Paspalum notatum Flugge var. saurae).</title>
        <authorList>
            <person name="Vega J.M."/>
            <person name="Podio M."/>
            <person name="Orjuela J."/>
            <person name="Siena L.A."/>
            <person name="Pessino S.C."/>
            <person name="Combes M.C."/>
            <person name="Mariac C."/>
            <person name="Albertini E."/>
            <person name="Pupilli F."/>
            <person name="Ortiz J.P.A."/>
            <person name="Leblanc O."/>
        </authorList>
    </citation>
    <scope>NUCLEOTIDE SEQUENCE [LARGE SCALE GENOMIC DNA]</scope>
    <source>
        <strain evidence="3">R1</strain>
        <tissue evidence="3">Leaf</tissue>
    </source>
</reference>